<organism evidence="2 3">
    <name type="scientific">Dibothriocephalus latus</name>
    <name type="common">Fish tapeworm</name>
    <name type="synonym">Diphyllobothrium latum</name>
    <dbReference type="NCBI Taxonomy" id="60516"/>
    <lineage>
        <taxon>Eukaryota</taxon>
        <taxon>Metazoa</taxon>
        <taxon>Spiralia</taxon>
        <taxon>Lophotrochozoa</taxon>
        <taxon>Platyhelminthes</taxon>
        <taxon>Cestoda</taxon>
        <taxon>Eucestoda</taxon>
        <taxon>Diphyllobothriidea</taxon>
        <taxon>Diphyllobothriidae</taxon>
        <taxon>Dibothriocephalus</taxon>
    </lineage>
</organism>
<feature type="compositionally biased region" description="Basic and acidic residues" evidence="1">
    <location>
        <begin position="43"/>
        <end position="53"/>
    </location>
</feature>
<dbReference type="InterPro" id="IPR012677">
    <property type="entry name" value="Nucleotide-bd_a/b_plait_sf"/>
</dbReference>
<evidence type="ECO:0000313" key="3">
    <source>
        <dbReference type="Proteomes" id="UP000281553"/>
    </source>
</evidence>
<reference evidence="2 3" key="1">
    <citation type="submission" date="2018-11" db="EMBL/GenBank/DDBJ databases">
        <authorList>
            <consortium name="Pathogen Informatics"/>
        </authorList>
    </citation>
    <scope>NUCLEOTIDE SEQUENCE [LARGE SCALE GENOMIC DNA]</scope>
</reference>
<proteinExistence type="predicted"/>
<dbReference type="InterPro" id="IPR035979">
    <property type="entry name" value="RBD_domain_sf"/>
</dbReference>
<accession>A0A3P7MCV8</accession>
<dbReference type="Proteomes" id="UP000281553">
    <property type="component" value="Unassembled WGS sequence"/>
</dbReference>
<name>A0A3P7MCV8_DIBLA</name>
<dbReference type="Gene3D" id="3.30.70.330">
    <property type="match status" value="1"/>
</dbReference>
<feature type="compositionally biased region" description="Low complexity" evidence="1">
    <location>
        <begin position="24"/>
        <end position="35"/>
    </location>
</feature>
<dbReference type="SUPFAM" id="SSF54928">
    <property type="entry name" value="RNA-binding domain, RBD"/>
    <property type="match status" value="1"/>
</dbReference>
<dbReference type="AlphaFoldDB" id="A0A3P7MCV8"/>
<evidence type="ECO:0000313" key="2">
    <source>
        <dbReference type="EMBL" id="VDN21377.1"/>
    </source>
</evidence>
<gene>
    <name evidence="2" type="ORF">DILT_LOCUS13823</name>
</gene>
<protein>
    <recommendedName>
        <fullName evidence="4">RRM domain-containing protein</fullName>
    </recommendedName>
</protein>
<evidence type="ECO:0000256" key="1">
    <source>
        <dbReference type="SAM" id="MobiDB-lite"/>
    </source>
</evidence>
<sequence length="146" mass="16986">MQQRKKQHKGQINPEKKKQAKITRQLQRLKLAQKQNQHRKQERKQGLKEHRRAGRSEKYLQLFVSGMKKVIRPGILKAYFAGFGKVLYMNFAMNRSTEEYRGSCYITLQCTANSDKLSDSEHFIRGAHITVVECYSPDNAKIKAMG</sequence>
<dbReference type="EMBL" id="UYRU01071729">
    <property type="protein sequence ID" value="VDN21377.1"/>
    <property type="molecule type" value="Genomic_DNA"/>
</dbReference>
<evidence type="ECO:0008006" key="4">
    <source>
        <dbReference type="Google" id="ProtNLM"/>
    </source>
</evidence>
<feature type="region of interest" description="Disordered" evidence="1">
    <location>
        <begin position="1"/>
        <end position="53"/>
    </location>
</feature>
<keyword evidence="3" id="KW-1185">Reference proteome</keyword>
<dbReference type="GO" id="GO:0003676">
    <property type="term" value="F:nucleic acid binding"/>
    <property type="evidence" value="ECO:0007669"/>
    <property type="project" value="InterPro"/>
</dbReference>